<dbReference type="GO" id="GO:0009328">
    <property type="term" value="C:phenylalanine-tRNA ligase complex"/>
    <property type="evidence" value="ECO:0007669"/>
    <property type="project" value="TreeGrafter"/>
</dbReference>
<feature type="domain" description="TRNA-binding" evidence="20">
    <location>
        <begin position="41"/>
        <end position="171"/>
    </location>
</feature>
<evidence type="ECO:0000256" key="17">
    <source>
        <dbReference type="ARBA" id="ARBA00033189"/>
    </source>
</evidence>
<keyword evidence="15" id="KW-0648">Protein biosynthesis</keyword>
<keyword evidence="13" id="KW-0460">Magnesium</keyword>
<evidence type="ECO:0000256" key="19">
    <source>
        <dbReference type="PROSITE-ProRule" id="PRU00209"/>
    </source>
</evidence>
<dbReference type="EMBL" id="JABZFZ010000280">
    <property type="protein sequence ID" value="MBF0940339.1"/>
    <property type="molecule type" value="Genomic_DNA"/>
</dbReference>
<dbReference type="EC" id="6.1.1.20" evidence="5"/>
<dbReference type="SMART" id="SM00874">
    <property type="entry name" value="B5"/>
    <property type="match status" value="1"/>
</dbReference>
<evidence type="ECO:0000256" key="16">
    <source>
        <dbReference type="ARBA" id="ARBA00023146"/>
    </source>
</evidence>
<dbReference type="InterPro" id="IPR020825">
    <property type="entry name" value="Phe-tRNA_synthase-like_B3/B4"/>
</dbReference>
<evidence type="ECO:0000256" key="12">
    <source>
        <dbReference type="ARBA" id="ARBA00022840"/>
    </source>
</evidence>
<evidence type="ECO:0000256" key="11">
    <source>
        <dbReference type="ARBA" id="ARBA00022741"/>
    </source>
</evidence>
<keyword evidence="8 19" id="KW-0820">tRNA-binding</keyword>
<keyword evidence="9 22" id="KW-0436">Ligase</keyword>
<dbReference type="NCBIfam" id="TIGR00472">
    <property type="entry name" value="pheT_bact"/>
    <property type="match status" value="1"/>
</dbReference>
<dbReference type="InterPro" id="IPR033714">
    <property type="entry name" value="tRNA_bind_bactPheRS"/>
</dbReference>
<dbReference type="InterPro" id="IPR002547">
    <property type="entry name" value="tRNA-bd_dom"/>
</dbReference>
<dbReference type="InterPro" id="IPR045060">
    <property type="entry name" value="Phe-tRNA-ligase_IIc_bsu"/>
</dbReference>
<keyword evidence="14 19" id="KW-0694">RNA-binding</keyword>
<dbReference type="PANTHER" id="PTHR10947:SF0">
    <property type="entry name" value="PHENYLALANINE--TRNA LIGASE BETA SUBUNIT"/>
    <property type="match status" value="1"/>
</dbReference>
<dbReference type="PANTHER" id="PTHR10947">
    <property type="entry name" value="PHENYLALANYL-TRNA SYNTHETASE BETA CHAIN AND LEUCINE-RICH REPEAT-CONTAINING PROTEIN 47"/>
    <property type="match status" value="1"/>
</dbReference>
<dbReference type="Gene3D" id="2.40.50.140">
    <property type="entry name" value="Nucleic acid-binding proteins"/>
    <property type="match status" value="1"/>
</dbReference>
<evidence type="ECO:0000256" key="6">
    <source>
        <dbReference type="ARBA" id="ARBA00017032"/>
    </source>
</evidence>
<reference evidence="22" key="1">
    <citation type="submission" date="2020-04" db="EMBL/GenBank/DDBJ databases">
        <title>Deep metagenomics examines the oral microbiome during advanced dental caries in children, revealing novel taxa and co-occurrences with host molecules.</title>
        <authorList>
            <person name="Baker J.L."/>
            <person name="Morton J.T."/>
            <person name="Dinis M."/>
            <person name="Alvarez R."/>
            <person name="Tran N.C."/>
            <person name="Knight R."/>
            <person name="Edlund A."/>
        </authorList>
    </citation>
    <scope>NUCLEOTIDE SEQUENCE</scope>
    <source>
        <strain evidence="22">JCVI_32_bin.64</strain>
    </source>
</reference>
<dbReference type="Proteomes" id="UP000718630">
    <property type="component" value="Unassembled WGS sequence"/>
</dbReference>
<comment type="similarity">
    <text evidence="3">Belongs to the phenylalanyl-tRNA synthetase beta subunit family. Type 1 subfamily.</text>
</comment>
<evidence type="ECO:0000256" key="7">
    <source>
        <dbReference type="ARBA" id="ARBA00022490"/>
    </source>
</evidence>
<accession>A0A929QXW1</accession>
<evidence type="ECO:0000313" key="22">
    <source>
        <dbReference type="EMBL" id="MBF0940339.1"/>
    </source>
</evidence>
<evidence type="ECO:0000259" key="21">
    <source>
        <dbReference type="PROSITE" id="PS51483"/>
    </source>
</evidence>
<sequence length="721" mass="76019">MPMVPLSWLGDHVDIAEGATAAQLAAALVRVGLEEEEIHPARVRGPLVVGRVLTRVEETASNGKTVNYCRVDVGEHNDAPGTGKEPSELPSRGIICGAHNFDAGDLVVVSLPGAVLPGDFRIAARKTYGHVSDGMICSARELGLGEDHDGIIVLDRCYPDKRIPAPGTDIVGWLGLGEEVLEINVTPDRGYCFSMRGVAREYSHSTGAAFRDPGLPGVIAAEPPSATPDGFPVVFADDAPVRGQKGVDRFVARVVRGVDPAAPTPRWMVERLEAAGMRSLSLAVDITNYVMLDLGQPMHAYDLGGLAAPIVVRRARDGESLVTLDSEERALDPEDLLITDSPDGEGSRVIGIAGVMGGQCSEVGPTTTDVLLEAAHFDPVSVARSARRHKLHSEASKRFERGSDPRLPAVAAQRAAELLARYGGGTIDSAVTDVDEAPAPDPIAFPVGEAERLTGVAHTVERVIALLETVGCSVEGPADGVLTVVPPSWRPDLVDAAGLVEEIARLDGYDNIPVVMPPAPAGRGLTPAQRARRSAAATLAESGMVEVKSYPFVSDSFDRQGMEADDPRRVALRLRNPMADDAPLLRTSLLDTLLDVAGRNVARSNEDVAVYELGMVARPAGTVPAPLPTAEHRPDEAAIAALHAGTPAQPWHVAGVLTGSATAPGVLSAARPYDWADAVEAVRRIASVLGVRVEVTRAWLPEPPARRGATWEGREAGVGMG</sequence>
<dbReference type="Gene3D" id="3.50.40.10">
    <property type="entry name" value="Phenylalanyl-trna Synthetase, Chain B, domain 3"/>
    <property type="match status" value="1"/>
</dbReference>
<dbReference type="InterPro" id="IPR005147">
    <property type="entry name" value="tRNA_synthase_B5-dom"/>
</dbReference>
<evidence type="ECO:0000256" key="10">
    <source>
        <dbReference type="ARBA" id="ARBA00022723"/>
    </source>
</evidence>
<dbReference type="SUPFAM" id="SSF55681">
    <property type="entry name" value="Class II aaRS and biotin synthetases"/>
    <property type="match status" value="1"/>
</dbReference>
<comment type="caution">
    <text evidence="22">The sequence shown here is derived from an EMBL/GenBank/DDBJ whole genome shotgun (WGS) entry which is preliminary data.</text>
</comment>
<dbReference type="CDD" id="cd02796">
    <property type="entry name" value="tRNA_bind_bactPheRS"/>
    <property type="match status" value="1"/>
</dbReference>
<keyword evidence="12" id="KW-0067">ATP-binding</keyword>
<organism evidence="22 23">
    <name type="scientific">Schaalia georgiae</name>
    <dbReference type="NCBI Taxonomy" id="52768"/>
    <lineage>
        <taxon>Bacteria</taxon>
        <taxon>Bacillati</taxon>
        <taxon>Actinomycetota</taxon>
        <taxon>Actinomycetes</taxon>
        <taxon>Actinomycetales</taxon>
        <taxon>Actinomycetaceae</taxon>
        <taxon>Schaalia</taxon>
    </lineage>
</organism>
<dbReference type="GO" id="GO:0005524">
    <property type="term" value="F:ATP binding"/>
    <property type="evidence" value="ECO:0007669"/>
    <property type="project" value="UniProtKB-KW"/>
</dbReference>
<evidence type="ECO:0000256" key="13">
    <source>
        <dbReference type="ARBA" id="ARBA00022842"/>
    </source>
</evidence>
<dbReference type="SUPFAM" id="SSF56037">
    <property type="entry name" value="PheT/TilS domain"/>
    <property type="match status" value="1"/>
</dbReference>
<evidence type="ECO:0000256" key="14">
    <source>
        <dbReference type="ARBA" id="ARBA00022884"/>
    </source>
</evidence>
<evidence type="ECO:0000256" key="5">
    <source>
        <dbReference type="ARBA" id="ARBA00012814"/>
    </source>
</evidence>
<evidence type="ECO:0000256" key="4">
    <source>
        <dbReference type="ARBA" id="ARBA00011209"/>
    </source>
</evidence>
<dbReference type="InterPro" id="IPR012340">
    <property type="entry name" value="NA-bd_OB-fold"/>
</dbReference>
<dbReference type="HAMAP" id="MF_00283">
    <property type="entry name" value="Phe_tRNA_synth_beta1"/>
    <property type="match status" value="1"/>
</dbReference>
<keyword evidence="7" id="KW-0963">Cytoplasm</keyword>
<proteinExistence type="inferred from homology"/>
<gene>
    <name evidence="22" type="primary">pheT</name>
    <name evidence="22" type="ORF">HXK03_05625</name>
</gene>
<dbReference type="SMART" id="SM00873">
    <property type="entry name" value="B3_4"/>
    <property type="match status" value="1"/>
</dbReference>
<evidence type="ECO:0000313" key="23">
    <source>
        <dbReference type="Proteomes" id="UP000718630"/>
    </source>
</evidence>
<evidence type="ECO:0000256" key="18">
    <source>
        <dbReference type="ARBA" id="ARBA00049255"/>
    </source>
</evidence>
<evidence type="ECO:0000256" key="15">
    <source>
        <dbReference type="ARBA" id="ARBA00022917"/>
    </source>
</evidence>
<dbReference type="Pfam" id="PF17759">
    <property type="entry name" value="tRNA_synthFbeta"/>
    <property type="match status" value="1"/>
</dbReference>
<keyword evidence="10" id="KW-0479">Metal-binding</keyword>
<evidence type="ECO:0000256" key="2">
    <source>
        <dbReference type="ARBA" id="ARBA00004496"/>
    </source>
</evidence>
<comment type="subcellular location">
    <subcellularLocation>
        <location evidence="2">Cytoplasm</location>
    </subcellularLocation>
</comment>
<dbReference type="PROSITE" id="PS51483">
    <property type="entry name" value="B5"/>
    <property type="match status" value="1"/>
</dbReference>
<dbReference type="SUPFAM" id="SSF46955">
    <property type="entry name" value="Putative DNA-binding domain"/>
    <property type="match status" value="1"/>
</dbReference>
<feature type="domain" description="B5" evidence="21">
    <location>
        <begin position="438"/>
        <end position="514"/>
    </location>
</feature>
<dbReference type="GO" id="GO:0000287">
    <property type="term" value="F:magnesium ion binding"/>
    <property type="evidence" value="ECO:0007669"/>
    <property type="project" value="InterPro"/>
</dbReference>
<evidence type="ECO:0000256" key="8">
    <source>
        <dbReference type="ARBA" id="ARBA00022555"/>
    </source>
</evidence>
<dbReference type="GO" id="GO:0000049">
    <property type="term" value="F:tRNA binding"/>
    <property type="evidence" value="ECO:0007669"/>
    <property type="project" value="UniProtKB-UniRule"/>
</dbReference>
<dbReference type="Pfam" id="PF03484">
    <property type="entry name" value="B5"/>
    <property type="match status" value="1"/>
</dbReference>
<name>A0A929QXW1_9ACTO</name>
<feature type="non-terminal residue" evidence="22">
    <location>
        <position position="721"/>
    </location>
</feature>
<dbReference type="InterPro" id="IPR041616">
    <property type="entry name" value="PheRS_beta_core"/>
</dbReference>
<comment type="catalytic activity">
    <reaction evidence="18">
        <text>tRNA(Phe) + L-phenylalanine + ATP = L-phenylalanyl-tRNA(Phe) + AMP + diphosphate + H(+)</text>
        <dbReference type="Rhea" id="RHEA:19413"/>
        <dbReference type="Rhea" id="RHEA-COMP:9668"/>
        <dbReference type="Rhea" id="RHEA-COMP:9699"/>
        <dbReference type="ChEBI" id="CHEBI:15378"/>
        <dbReference type="ChEBI" id="CHEBI:30616"/>
        <dbReference type="ChEBI" id="CHEBI:33019"/>
        <dbReference type="ChEBI" id="CHEBI:58095"/>
        <dbReference type="ChEBI" id="CHEBI:78442"/>
        <dbReference type="ChEBI" id="CHEBI:78531"/>
        <dbReference type="ChEBI" id="CHEBI:456215"/>
        <dbReference type="EC" id="6.1.1.20"/>
    </reaction>
</comment>
<evidence type="ECO:0000256" key="9">
    <source>
        <dbReference type="ARBA" id="ARBA00022598"/>
    </source>
</evidence>
<dbReference type="InterPro" id="IPR009061">
    <property type="entry name" value="DNA-bd_dom_put_sf"/>
</dbReference>
<dbReference type="GO" id="GO:0006432">
    <property type="term" value="P:phenylalanyl-tRNA aminoacylation"/>
    <property type="evidence" value="ECO:0007669"/>
    <property type="project" value="InterPro"/>
</dbReference>
<dbReference type="AlphaFoldDB" id="A0A929QXW1"/>
<comment type="cofactor">
    <cofactor evidence="1">
        <name>Mg(2+)</name>
        <dbReference type="ChEBI" id="CHEBI:18420"/>
    </cofactor>
</comment>
<evidence type="ECO:0000259" key="20">
    <source>
        <dbReference type="PROSITE" id="PS50886"/>
    </source>
</evidence>
<dbReference type="SUPFAM" id="SSF50249">
    <property type="entry name" value="Nucleic acid-binding proteins"/>
    <property type="match status" value="1"/>
</dbReference>
<dbReference type="InterPro" id="IPR045864">
    <property type="entry name" value="aa-tRNA-synth_II/BPL/LPL"/>
</dbReference>
<dbReference type="GO" id="GO:0004826">
    <property type="term" value="F:phenylalanine-tRNA ligase activity"/>
    <property type="evidence" value="ECO:0007669"/>
    <property type="project" value="UniProtKB-EC"/>
</dbReference>
<dbReference type="Gene3D" id="3.30.930.10">
    <property type="entry name" value="Bira Bifunctional Protein, Domain 2"/>
    <property type="match status" value="1"/>
</dbReference>
<comment type="subunit">
    <text evidence="4">Tetramer of two alpha and two beta subunits.</text>
</comment>
<dbReference type="InterPro" id="IPR004532">
    <property type="entry name" value="Phe-tRNA-ligase_IIc_bsu_bact"/>
</dbReference>
<keyword evidence="16" id="KW-0030">Aminoacyl-tRNA synthetase</keyword>
<dbReference type="InterPro" id="IPR005146">
    <property type="entry name" value="B3/B4_tRNA-bd"/>
</dbReference>
<evidence type="ECO:0000256" key="3">
    <source>
        <dbReference type="ARBA" id="ARBA00008653"/>
    </source>
</evidence>
<dbReference type="Pfam" id="PF03483">
    <property type="entry name" value="B3_4"/>
    <property type="match status" value="1"/>
</dbReference>
<evidence type="ECO:0000256" key="1">
    <source>
        <dbReference type="ARBA" id="ARBA00001946"/>
    </source>
</evidence>
<keyword evidence="11" id="KW-0547">Nucleotide-binding</keyword>
<dbReference type="Pfam" id="PF01588">
    <property type="entry name" value="tRNA_bind"/>
    <property type="match status" value="1"/>
</dbReference>
<dbReference type="Gene3D" id="3.30.56.10">
    <property type="match status" value="2"/>
</dbReference>
<protein>
    <recommendedName>
        <fullName evidence="6">Phenylalanine--tRNA ligase beta subunit</fullName>
        <ecNumber evidence="5">6.1.1.20</ecNumber>
    </recommendedName>
    <alternativeName>
        <fullName evidence="17">Phenylalanyl-tRNA synthetase beta subunit</fullName>
    </alternativeName>
</protein>
<dbReference type="PROSITE" id="PS50886">
    <property type="entry name" value="TRBD"/>
    <property type="match status" value="1"/>
</dbReference>